<dbReference type="SMART" id="SM00354">
    <property type="entry name" value="HTH_LACI"/>
    <property type="match status" value="1"/>
</dbReference>
<dbReference type="Pfam" id="PF13377">
    <property type="entry name" value="Peripla_BP_3"/>
    <property type="match status" value="1"/>
</dbReference>
<dbReference type="Pfam" id="PF00356">
    <property type="entry name" value="LacI"/>
    <property type="match status" value="1"/>
</dbReference>
<dbReference type="STRING" id="474950.SAMN05421771_0247"/>
<dbReference type="Proteomes" id="UP000199024">
    <property type="component" value="Unassembled WGS sequence"/>
</dbReference>
<dbReference type="PROSITE" id="PS50932">
    <property type="entry name" value="HTH_LACI_2"/>
    <property type="match status" value="1"/>
</dbReference>
<feature type="region of interest" description="Disordered" evidence="4">
    <location>
        <begin position="333"/>
        <end position="362"/>
    </location>
</feature>
<protein>
    <submittedName>
        <fullName evidence="6">Transcriptional regulator, LacI family</fullName>
    </submittedName>
</protein>
<dbReference type="RefSeq" id="WP_089835848.1">
    <property type="nucleotide sequence ID" value="NZ_FOZL01000001.1"/>
</dbReference>
<dbReference type="InterPro" id="IPR000843">
    <property type="entry name" value="HTH_LacI"/>
</dbReference>
<keyword evidence="1" id="KW-0805">Transcription regulation</keyword>
<dbReference type="InterPro" id="IPR028082">
    <property type="entry name" value="Peripla_BP_I"/>
</dbReference>
<dbReference type="EMBL" id="FOZL01000001">
    <property type="protein sequence ID" value="SFR98357.1"/>
    <property type="molecule type" value="Genomic_DNA"/>
</dbReference>
<dbReference type="CDD" id="cd01392">
    <property type="entry name" value="HTH_LacI"/>
    <property type="match status" value="1"/>
</dbReference>
<dbReference type="Gene3D" id="1.10.260.40">
    <property type="entry name" value="lambda repressor-like DNA-binding domains"/>
    <property type="match status" value="1"/>
</dbReference>
<dbReference type="GO" id="GO:0000976">
    <property type="term" value="F:transcription cis-regulatory region binding"/>
    <property type="evidence" value="ECO:0007669"/>
    <property type="project" value="TreeGrafter"/>
</dbReference>
<dbReference type="CDD" id="cd06267">
    <property type="entry name" value="PBP1_LacI_sugar_binding-like"/>
    <property type="match status" value="1"/>
</dbReference>
<gene>
    <name evidence="6" type="ORF">SAMN05421771_0247</name>
</gene>
<evidence type="ECO:0000259" key="5">
    <source>
        <dbReference type="PROSITE" id="PS50932"/>
    </source>
</evidence>
<dbReference type="InterPro" id="IPR046335">
    <property type="entry name" value="LacI/GalR-like_sensor"/>
</dbReference>
<dbReference type="OrthoDB" id="9784962at2"/>
<evidence type="ECO:0000256" key="3">
    <source>
        <dbReference type="ARBA" id="ARBA00023163"/>
    </source>
</evidence>
<dbReference type="PANTHER" id="PTHR30146:SF109">
    <property type="entry name" value="HTH-TYPE TRANSCRIPTIONAL REGULATOR GALS"/>
    <property type="match status" value="1"/>
</dbReference>
<sequence>MAIRMKDIADDLGISVATVSKVFHNHRDIGSSTRERVLRRMQELNYQPSLHAQGLASGRTMIVGLIVPDLVHAFFSEVAKSISDVLRKKGYDLLIAASDEDPEFEKREIEQMIRRRVDVLIVASCQENIASLKKVIEQKVPLILLDRNFKGFGVHFVGTDDLRVGEMATEHLINQGRRIIGHIGGQKVSTSKDRLLGYKKALVQNGLRVSERYIIKRALGDMSADTTGKQAMDKLLLLNPQPDAVFCYNDPAAIGAMNAILAAGLRIPEDIAVIGCGNIRYAESLRVPLSSVDIPRKALGEHAGELALQLASNKKLLRAKNILVAPKLIVRESSQAPERKSESHLRTIQKRTKSASLSKTKN</sequence>
<dbReference type="SUPFAM" id="SSF53822">
    <property type="entry name" value="Periplasmic binding protein-like I"/>
    <property type="match status" value="1"/>
</dbReference>
<evidence type="ECO:0000256" key="2">
    <source>
        <dbReference type="ARBA" id="ARBA00023125"/>
    </source>
</evidence>
<dbReference type="PANTHER" id="PTHR30146">
    <property type="entry name" value="LACI-RELATED TRANSCRIPTIONAL REPRESSOR"/>
    <property type="match status" value="1"/>
</dbReference>
<dbReference type="AlphaFoldDB" id="A0A1I6L4K8"/>
<feature type="domain" description="HTH lacI-type" evidence="5">
    <location>
        <begin position="3"/>
        <end position="57"/>
    </location>
</feature>
<organism evidence="6 7">
    <name type="scientific">Granulicella pectinivorans</name>
    <dbReference type="NCBI Taxonomy" id="474950"/>
    <lineage>
        <taxon>Bacteria</taxon>
        <taxon>Pseudomonadati</taxon>
        <taxon>Acidobacteriota</taxon>
        <taxon>Terriglobia</taxon>
        <taxon>Terriglobales</taxon>
        <taxon>Acidobacteriaceae</taxon>
        <taxon>Granulicella</taxon>
    </lineage>
</organism>
<proteinExistence type="predicted"/>
<keyword evidence="2" id="KW-0238">DNA-binding</keyword>
<dbReference type="InterPro" id="IPR010982">
    <property type="entry name" value="Lambda_DNA-bd_dom_sf"/>
</dbReference>
<evidence type="ECO:0000313" key="6">
    <source>
        <dbReference type="EMBL" id="SFR98357.1"/>
    </source>
</evidence>
<evidence type="ECO:0000256" key="1">
    <source>
        <dbReference type="ARBA" id="ARBA00023015"/>
    </source>
</evidence>
<accession>A0A1I6L4K8</accession>
<evidence type="ECO:0000313" key="7">
    <source>
        <dbReference type="Proteomes" id="UP000199024"/>
    </source>
</evidence>
<keyword evidence="3" id="KW-0804">Transcription</keyword>
<name>A0A1I6L4K8_9BACT</name>
<dbReference type="SUPFAM" id="SSF47413">
    <property type="entry name" value="lambda repressor-like DNA-binding domains"/>
    <property type="match status" value="1"/>
</dbReference>
<dbReference type="Gene3D" id="3.40.50.2300">
    <property type="match status" value="2"/>
</dbReference>
<reference evidence="6 7" key="1">
    <citation type="submission" date="2016-10" db="EMBL/GenBank/DDBJ databases">
        <authorList>
            <person name="de Groot N.N."/>
        </authorList>
    </citation>
    <scope>NUCLEOTIDE SEQUENCE [LARGE SCALE GENOMIC DNA]</scope>
    <source>
        <strain evidence="6 7">DSM 21001</strain>
    </source>
</reference>
<keyword evidence="7" id="KW-1185">Reference proteome</keyword>
<dbReference type="GO" id="GO:0003700">
    <property type="term" value="F:DNA-binding transcription factor activity"/>
    <property type="evidence" value="ECO:0007669"/>
    <property type="project" value="TreeGrafter"/>
</dbReference>
<evidence type="ECO:0000256" key="4">
    <source>
        <dbReference type="SAM" id="MobiDB-lite"/>
    </source>
</evidence>